<comment type="cofactor">
    <cofactor evidence="2">
        <name>Mg(2+)</name>
        <dbReference type="ChEBI" id="CHEBI:18420"/>
    </cofactor>
</comment>
<keyword evidence="5" id="KW-0808">Transferase</keyword>
<dbReference type="Pfam" id="PF03828">
    <property type="entry name" value="PAP_assoc"/>
    <property type="match status" value="1"/>
</dbReference>
<name>A0A2K0TWL4_TRIHA</name>
<feature type="domain" description="PAP-associated" evidence="9">
    <location>
        <begin position="660"/>
        <end position="713"/>
    </location>
</feature>
<dbReference type="OrthoDB" id="2274644at2759"/>
<evidence type="ECO:0000256" key="1">
    <source>
        <dbReference type="ARBA" id="ARBA00001936"/>
    </source>
</evidence>
<dbReference type="EC" id="2.7.7.19" evidence="4"/>
<accession>A0A2K0TWL4</accession>
<dbReference type="InterPro" id="IPR043519">
    <property type="entry name" value="NT_sf"/>
</dbReference>
<evidence type="ECO:0000313" key="12">
    <source>
        <dbReference type="Proteomes" id="UP000236290"/>
    </source>
</evidence>
<feature type="compositionally biased region" description="Basic and acidic residues" evidence="8">
    <location>
        <begin position="1437"/>
        <end position="1448"/>
    </location>
</feature>
<comment type="similarity">
    <text evidence="3">Belongs to the DNA polymerase type-B-like family.</text>
</comment>
<feature type="region of interest" description="Disordered" evidence="8">
    <location>
        <begin position="1324"/>
        <end position="1448"/>
    </location>
</feature>
<evidence type="ECO:0000256" key="7">
    <source>
        <dbReference type="ARBA" id="ARBA00022842"/>
    </source>
</evidence>
<dbReference type="GO" id="GO:0010605">
    <property type="term" value="P:negative regulation of macromolecule metabolic process"/>
    <property type="evidence" value="ECO:0007669"/>
    <property type="project" value="UniProtKB-ARBA"/>
</dbReference>
<reference evidence="11 12" key="1">
    <citation type="submission" date="2017-02" db="EMBL/GenBank/DDBJ databases">
        <title>Genomes of Trichoderma spp. with biocontrol activity.</title>
        <authorList>
            <person name="Gardiner D."/>
            <person name="Kazan K."/>
            <person name="Vos C."/>
            <person name="Harvey P."/>
        </authorList>
    </citation>
    <scope>NUCLEOTIDE SEQUENCE [LARGE SCALE GENOMIC DNA]</scope>
    <source>
        <strain evidence="11 12">Tr1</strain>
    </source>
</reference>
<sequence length="1448" mass="157948">MLHRYGQQWAAAAAVTVTVESSTAQYEYLYLPPRTRYFASRARKYRYSVATQPSGGFAPHLTSLRSLTCIHKFPIQQQLLADAISTLFYFVGALFCRRKQPQIAAHPLEQPSHRPPPAAGNRSSHRPSQHVHLGQLQTSPRRPTRIYTVGRLPRSMDARTQASETQHSYPPSPWTSTPTTPNGLTAHLPDGSQDSASAAAANNNLQFTPHIGFLPFIFPQQSLYQAQLLHYNKLISPARGGGLQSAPLPPIVSVPHVQATPRSRSSSKASLRDSATTTAAKGSATGGHGSRAHQGSDKNRPVITAKEVPPKMPAKLAADLSKNFPHRAIARSSSPHGLSHSSSVPSTPHQHARQFSFESREPSPNAGNNHSPRSAYSETNSALPSLRPLPPRLGGCKYETAQVNSRRRIPYSVGNERLEKLDLRNVKSKLSEAEEKQLAADMNEIYNKLLPTEKVEENRRKLVNKLETIFNTEWPGHDIKVHLFGSSGNLLCSDDSDVDICITTSWHEMEDVCMIADLLARRGMEKVVCISAAKVPIVKMWDPELGLACDMNVNNTLALENTRMVRTYVEADPRVRMLAMILKHWTRRRIVNDAAFGGTLSSYTWICLIIVFLQLRNPPVLPALHQLPHKTTKPDGTVSDFADNLKKIKGFGNKNKSSEAELLFQFFRFYAHEFDYDKHVLSVRQGKLITKPEKKWHYAMNNQLCVEEPFNTSRNLGNTADEYSFRGLHLELRRAFDLISAAKLEEACEQYVYPKEEERVWSRPASQPRPVLLRSSSQSNSGGRGGRGGHRGGRHSNNYHRNGGGSNRRASSTTPNYDPSMFVQPVNMPQDMWFAAGNQYPFPFAQQDLMQMAAYQDAMRQQLQHLYAQQTPAFMAHQAMGQQRMSPNAGSSNQQTATDRSRTNSFDTAPINTTMRPELYTLYGMGINQQFYAQTATGYGTYPSSPVTSNGLGQEFRRPLQRSNVASDNGISASSSSLRSQSQPPSRSPSAAHSRAAYTPGTGPSSAPGYAPRHMNGVPIPSFVSDDADLDDRSKAASVSPQSDEGRSNGLLGSRGSGLGQPQLAPNHSPTANGLGFGDVVSQSSSPRRRRLSTDQLPQTILDRRMRRTSRSPSPLDHSRAMATGTTASSPLASAPFPGVGQAQNKNLARPVVVNGSGLKTSMLAAPNQAQKEPLAPEECATAKVDNALHIDSTPSTKSTNAADASSGQLMPSLAPAPSLPTVVADRPPVIVNGSNAKPVVASTEDASFRDRVAMMNSYQAGAFGMTQDILQASEMTQLPPLAKQRLMSRQAQNGVIAPLDLAIADHRKALGVEQAHLSPVYEAQTSSPTMLRKPDVPAPVAGKAAREKADAKATREETAKPAPKAEDKPHPAPEAQKQSNKTQKPAGQNQRNNAPRENGGHVRSAKSESDGSWQRAGGKGKKKGSSGLAPNSHPEQLPKSESERKGG</sequence>
<dbReference type="GO" id="GO:0031123">
    <property type="term" value="P:RNA 3'-end processing"/>
    <property type="evidence" value="ECO:0007669"/>
    <property type="project" value="TreeGrafter"/>
</dbReference>
<proteinExistence type="inferred from homology"/>
<dbReference type="Proteomes" id="UP000236290">
    <property type="component" value="Unassembled WGS sequence"/>
</dbReference>
<dbReference type="InterPro" id="IPR002058">
    <property type="entry name" value="PAP_assoc"/>
</dbReference>
<gene>
    <name evidence="11" type="ORF">THARTR1_09454</name>
</gene>
<dbReference type="SUPFAM" id="SSF81301">
    <property type="entry name" value="Nucleotidyltransferase"/>
    <property type="match status" value="1"/>
</dbReference>
<feature type="region of interest" description="Disordered" evidence="8">
    <location>
        <begin position="882"/>
        <end position="911"/>
    </location>
</feature>
<feature type="compositionally biased region" description="Basic residues" evidence="8">
    <location>
        <begin position="787"/>
        <end position="798"/>
    </location>
</feature>
<feature type="compositionally biased region" description="Low complexity" evidence="8">
    <location>
        <begin position="262"/>
        <end position="283"/>
    </location>
</feature>
<evidence type="ECO:0000256" key="5">
    <source>
        <dbReference type="ARBA" id="ARBA00022679"/>
    </source>
</evidence>
<evidence type="ECO:0000256" key="6">
    <source>
        <dbReference type="ARBA" id="ARBA00022723"/>
    </source>
</evidence>
<comment type="caution">
    <text evidence="11">The sequence shown here is derived from an EMBL/GenBank/DDBJ whole genome shotgun (WGS) entry which is preliminary data.</text>
</comment>
<evidence type="ECO:0000256" key="8">
    <source>
        <dbReference type="SAM" id="MobiDB-lite"/>
    </source>
</evidence>
<dbReference type="Gene3D" id="1.10.1410.10">
    <property type="match status" value="1"/>
</dbReference>
<dbReference type="CDD" id="cd05402">
    <property type="entry name" value="NT_PAP_TUTase"/>
    <property type="match status" value="1"/>
</dbReference>
<comment type="cofactor">
    <cofactor evidence="1">
        <name>Mn(2+)</name>
        <dbReference type="ChEBI" id="CHEBI:29035"/>
    </cofactor>
</comment>
<evidence type="ECO:0000313" key="11">
    <source>
        <dbReference type="EMBL" id="PNP49924.1"/>
    </source>
</evidence>
<feature type="region of interest" description="Disordered" evidence="8">
    <location>
        <begin position="106"/>
        <end position="196"/>
    </location>
</feature>
<feature type="region of interest" description="Disordered" evidence="8">
    <location>
        <begin position="759"/>
        <end position="822"/>
    </location>
</feature>
<evidence type="ECO:0000256" key="2">
    <source>
        <dbReference type="ARBA" id="ARBA00001946"/>
    </source>
</evidence>
<protein>
    <recommendedName>
        <fullName evidence="4">polynucleotide adenylyltransferase</fullName>
        <ecNumber evidence="4">2.7.7.19</ecNumber>
    </recommendedName>
</protein>
<evidence type="ECO:0000256" key="3">
    <source>
        <dbReference type="ARBA" id="ARBA00008593"/>
    </source>
</evidence>
<evidence type="ECO:0000256" key="4">
    <source>
        <dbReference type="ARBA" id="ARBA00012388"/>
    </source>
</evidence>
<feature type="compositionally biased region" description="Low complexity" evidence="8">
    <location>
        <begin position="972"/>
        <end position="997"/>
    </location>
</feature>
<dbReference type="Gene3D" id="3.30.460.10">
    <property type="entry name" value="Beta Polymerase, domain 2"/>
    <property type="match status" value="1"/>
</dbReference>
<dbReference type="SUPFAM" id="SSF81631">
    <property type="entry name" value="PAP/OAS1 substrate-binding domain"/>
    <property type="match status" value="1"/>
</dbReference>
<evidence type="ECO:0000259" key="10">
    <source>
        <dbReference type="Pfam" id="PF22600"/>
    </source>
</evidence>
<keyword evidence="7" id="KW-0460">Magnesium</keyword>
<feature type="compositionally biased region" description="Polar residues" evidence="8">
    <location>
        <begin position="365"/>
        <end position="382"/>
    </location>
</feature>
<organism evidence="11 12">
    <name type="scientific">Trichoderma harzianum</name>
    <name type="common">Hypocrea lixii</name>
    <dbReference type="NCBI Taxonomy" id="5544"/>
    <lineage>
        <taxon>Eukaryota</taxon>
        <taxon>Fungi</taxon>
        <taxon>Dikarya</taxon>
        <taxon>Ascomycota</taxon>
        <taxon>Pezizomycotina</taxon>
        <taxon>Sordariomycetes</taxon>
        <taxon>Hypocreomycetidae</taxon>
        <taxon>Hypocreales</taxon>
        <taxon>Hypocreaceae</taxon>
        <taxon>Trichoderma</taxon>
    </lineage>
</organism>
<evidence type="ECO:0000259" key="9">
    <source>
        <dbReference type="Pfam" id="PF03828"/>
    </source>
</evidence>
<dbReference type="Pfam" id="PF22600">
    <property type="entry name" value="MTPAP-like_central"/>
    <property type="match status" value="1"/>
</dbReference>
<feature type="compositionally biased region" description="Basic and acidic residues" evidence="8">
    <location>
        <begin position="1345"/>
        <end position="1372"/>
    </location>
</feature>
<dbReference type="InterPro" id="IPR054708">
    <property type="entry name" value="MTPAP-like_central"/>
</dbReference>
<keyword evidence="6" id="KW-0479">Metal-binding</keyword>
<dbReference type="GO" id="GO:0046872">
    <property type="term" value="F:metal ion binding"/>
    <property type="evidence" value="ECO:0007669"/>
    <property type="project" value="UniProtKB-KW"/>
</dbReference>
<feature type="compositionally biased region" description="Polar residues" evidence="8">
    <location>
        <begin position="1377"/>
        <end position="1396"/>
    </location>
</feature>
<dbReference type="EMBL" id="MTYI01000173">
    <property type="protein sequence ID" value="PNP49924.1"/>
    <property type="molecule type" value="Genomic_DNA"/>
</dbReference>
<feature type="compositionally biased region" description="Low complexity" evidence="8">
    <location>
        <begin position="332"/>
        <end position="349"/>
    </location>
</feature>
<dbReference type="PANTHER" id="PTHR12271:SF113">
    <property type="entry name" value="POLY(A) RNA POLYMERASE CID11"/>
    <property type="match status" value="1"/>
</dbReference>
<feature type="domain" description="Poly(A) RNA polymerase mitochondrial-like central palm" evidence="10">
    <location>
        <begin position="439"/>
        <end position="569"/>
    </location>
</feature>
<feature type="region of interest" description="Disordered" evidence="8">
    <location>
        <begin position="257"/>
        <end position="302"/>
    </location>
</feature>
<feature type="compositionally biased region" description="Polar residues" evidence="8">
    <location>
        <begin position="158"/>
        <end position="169"/>
    </location>
</feature>
<feature type="region of interest" description="Disordered" evidence="8">
    <location>
        <begin position="966"/>
        <end position="1142"/>
    </location>
</feature>
<feature type="region of interest" description="Disordered" evidence="8">
    <location>
        <begin position="330"/>
        <end position="396"/>
    </location>
</feature>
<dbReference type="PANTHER" id="PTHR12271">
    <property type="entry name" value="POLY A POLYMERASE CID PAP -RELATED"/>
    <property type="match status" value="1"/>
</dbReference>
<dbReference type="GO" id="GO:1990817">
    <property type="term" value="F:poly(A) RNA polymerase activity"/>
    <property type="evidence" value="ECO:0007669"/>
    <property type="project" value="UniProtKB-EC"/>
</dbReference>